<dbReference type="Proteomes" id="UP000663852">
    <property type="component" value="Unassembled WGS sequence"/>
</dbReference>
<gene>
    <name evidence="1" type="ORF">EDS130_LOCUS22552</name>
    <name evidence="2" type="ORF">XAT740_LOCUS33824</name>
</gene>
<evidence type="ECO:0000313" key="3">
    <source>
        <dbReference type="Proteomes" id="UP000663828"/>
    </source>
</evidence>
<protein>
    <submittedName>
        <fullName evidence="2">Uncharacterized protein</fullName>
    </submittedName>
</protein>
<accession>A0A815KLN2</accession>
<sequence>MINLEELNLCLQIARSNTTFIDGNQLYNQFLISMTKLKKFTFNINTFVHYRNVNVELQSNEEIQRSFTGRFYQEVFSHVKINPSERVGECHIYSLPYNFEYYFNVDNSFSGGRFEKVRQLRMYDPFGFTFELFHRISQDFPCLEYLNITNGRAMRVKPDLCTSVITFPYLKFLNLREAHDDYGVFFLLKQYVHLPQLACLRVRQASLEKITKNFTSDPMTLNLSKVKDLNVGLWFAPLATFHMYFSA</sequence>
<evidence type="ECO:0000313" key="2">
    <source>
        <dbReference type="EMBL" id="CAF1395115.1"/>
    </source>
</evidence>
<evidence type="ECO:0000313" key="1">
    <source>
        <dbReference type="EMBL" id="CAF1149881.1"/>
    </source>
</evidence>
<name>A0A815KLN2_ADIRI</name>
<keyword evidence="3" id="KW-1185">Reference proteome</keyword>
<dbReference type="OrthoDB" id="10054364at2759"/>
<comment type="caution">
    <text evidence="2">The sequence shown here is derived from an EMBL/GenBank/DDBJ whole genome shotgun (WGS) entry which is preliminary data.</text>
</comment>
<dbReference type="EMBL" id="CAJNOR010003259">
    <property type="protein sequence ID" value="CAF1395115.1"/>
    <property type="molecule type" value="Genomic_DNA"/>
</dbReference>
<dbReference type="EMBL" id="CAJNOJ010000119">
    <property type="protein sequence ID" value="CAF1149881.1"/>
    <property type="molecule type" value="Genomic_DNA"/>
</dbReference>
<proteinExistence type="predicted"/>
<reference evidence="2" key="1">
    <citation type="submission" date="2021-02" db="EMBL/GenBank/DDBJ databases">
        <authorList>
            <person name="Nowell W R."/>
        </authorList>
    </citation>
    <scope>NUCLEOTIDE SEQUENCE</scope>
</reference>
<dbReference type="AlphaFoldDB" id="A0A815KLN2"/>
<organism evidence="2 3">
    <name type="scientific">Adineta ricciae</name>
    <name type="common">Rotifer</name>
    <dbReference type="NCBI Taxonomy" id="249248"/>
    <lineage>
        <taxon>Eukaryota</taxon>
        <taxon>Metazoa</taxon>
        <taxon>Spiralia</taxon>
        <taxon>Gnathifera</taxon>
        <taxon>Rotifera</taxon>
        <taxon>Eurotatoria</taxon>
        <taxon>Bdelloidea</taxon>
        <taxon>Adinetida</taxon>
        <taxon>Adinetidae</taxon>
        <taxon>Adineta</taxon>
    </lineage>
</organism>
<dbReference type="Proteomes" id="UP000663828">
    <property type="component" value="Unassembled WGS sequence"/>
</dbReference>